<dbReference type="InterPro" id="IPR013425">
    <property type="entry name" value="Autotrns_rpt"/>
</dbReference>
<organism evidence="5 6">
    <name type="scientific">Kineococcus mangrovi</name>
    <dbReference type="NCBI Taxonomy" id="1660183"/>
    <lineage>
        <taxon>Bacteria</taxon>
        <taxon>Bacillati</taxon>
        <taxon>Actinomycetota</taxon>
        <taxon>Actinomycetes</taxon>
        <taxon>Kineosporiales</taxon>
        <taxon>Kineosporiaceae</taxon>
        <taxon>Kineococcus</taxon>
    </lineage>
</organism>
<dbReference type="EMBL" id="JBGGTQ010000008">
    <property type="protein sequence ID" value="MEZ0493964.1"/>
    <property type="molecule type" value="Genomic_DNA"/>
</dbReference>
<dbReference type="InterPro" id="IPR036938">
    <property type="entry name" value="PAP2/HPO_sf"/>
</dbReference>
<dbReference type="InterPro" id="IPR000326">
    <property type="entry name" value="PAP2/HPO"/>
</dbReference>
<dbReference type="NCBIfam" id="TIGR02601">
    <property type="entry name" value="autotrns_rpt"/>
    <property type="match status" value="1"/>
</dbReference>
<feature type="signal peptide" evidence="3">
    <location>
        <begin position="1"/>
        <end position="27"/>
    </location>
</feature>
<reference evidence="5 6" key="1">
    <citation type="submission" date="2024-07" db="EMBL/GenBank/DDBJ databases">
        <authorList>
            <person name="Thanompreechachai J."/>
            <person name="Duangmal K."/>
        </authorList>
    </citation>
    <scope>NUCLEOTIDE SEQUENCE [LARGE SCALE GENOMIC DNA]</scope>
    <source>
        <strain evidence="5 6">TBRC 1896</strain>
    </source>
</reference>
<feature type="non-terminal residue" evidence="5">
    <location>
        <position position="1"/>
    </location>
</feature>
<protein>
    <submittedName>
        <fullName evidence="5">Phosphatase PAP2 family protein</fullName>
    </submittedName>
</protein>
<dbReference type="InterPro" id="IPR011050">
    <property type="entry name" value="Pectin_lyase_fold/virulence"/>
</dbReference>
<accession>A0ABV4I5K1</accession>
<dbReference type="Pfam" id="PF01569">
    <property type="entry name" value="PAP2"/>
    <property type="match status" value="1"/>
</dbReference>
<name>A0ABV4I5K1_9ACTN</name>
<feature type="chain" id="PRO_5046475884" evidence="3">
    <location>
        <begin position="28"/>
        <end position="611"/>
    </location>
</feature>
<feature type="region of interest" description="Disordered" evidence="2">
    <location>
        <begin position="144"/>
        <end position="170"/>
    </location>
</feature>
<dbReference type="SUPFAM" id="SSF48317">
    <property type="entry name" value="Acid phosphatase/Vanadium-dependent haloperoxidase"/>
    <property type="match status" value="1"/>
</dbReference>
<comment type="caution">
    <text evidence="5">The sequence shown here is derived from an EMBL/GenBank/DDBJ whole genome shotgun (WGS) entry which is preliminary data.</text>
</comment>
<keyword evidence="6" id="KW-1185">Reference proteome</keyword>
<sequence length="611" mass="63727">APTRRSLLAVGLAAPAALLTPARTAQAAPPAPPAPAFVDSYRTNVAANTTAETNAAVRVLSDLGRFWRTGPTWDTGRVLDPGTLRRNVRYCARTTAARTAEQAAEAFVADRQDQSYALIAGLGPLARPYLDGSLAVTSITRAPATTPPTKIEDEVPEDAPAGAATGAGSVDSDLGDVVRLVQTVRGPFASSNPSKNVLQYPRPWRLAPDSTVQPTGRTDALGYPVYRSDVAVVPTLLRQRSTTPETDGGYPSGHTNAFHLAALAYAHAVPERYQALVTRALERSHLRIVAGMHSPLDVLGGRTLATALAAATLADPANAAVKTAARATALAHFEDATGQDATGLVELTAFDRDAVRAQVLDHLTLGFPRTGPRRAMVVPKGAEVLLETRHPYLDRDQRREVLRSTALPSGYPVLDGPELWGRLNLFDAADGYGRFDTTVAVRLDAAAGGFCATDAWRNDIGGAGGLVKRGSGRLALTGRNSFRGGVRLEAGELVAASAAALGCGDVDLRGGTLTLASELRVEGNLTQAPGAVLHVPAGGRHAPLTVRGTATLAPGSRLEVELADDCRVGEVQPVLQARSVRGGFGAVVVIGGGRAELVATRHGVGVRRLAG</sequence>
<dbReference type="Gene3D" id="1.20.144.10">
    <property type="entry name" value="Phosphatidic acid phosphatase type 2/haloperoxidase"/>
    <property type="match status" value="1"/>
</dbReference>
<evidence type="ECO:0000259" key="4">
    <source>
        <dbReference type="SMART" id="SM00014"/>
    </source>
</evidence>
<evidence type="ECO:0000256" key="1">
    <source>
        <dbReference type="ARBA" id="ARBA00022729"/>
    </source>
</evidence>
<dbReference type="SMART" id="SM00014">
    <property type="entry name" value="acidPPc"/>
    <property type="match status" value="1"/>
</dbReference>
<evidence type="ECO:0000313" key="6">
    <source>
        <dbReference type="Proteomes" id="UP001566476"/>
    </source>
</evidence>
<feature type="domain" description="Phosphatidic acid phosphatase type 2/haloperoxidase" evidence="4">
    <location>
        <begin position="174"/>
        <end position="313"/>
    </location>
</feature>
<evidence type="ECO:0000313" key="5">
    <source>
        <dbReference type="EMBL" id="MEZ0493964.1"/>
    </source>
</evidence>
<proteinExistence type="predicted"/>
<gene>
    <name evidence="5" type="ORF">AB2L28_17145</name>
</gene>
<keyword evidence="1 3" id="KW-0732">Signal</keyword>
<evidence type="ECO:0000256" key="3">
    <source>
        <dbReference type="SAM" id="SignalP"/>
    </source>
</evidence>
<dbReference type="Pfam" id="PF12951">
    <property type="entry name" value="PATR"/>
    <property type="match status" value="1"/>
</dbReference>
<dbReference type="SUPFAM" id="SSF51126">
    <property type="entry name" value="Pectin lyase-like"/>
    <property type="match status" value="1"/>
</dbReference>
<dbReference type="Proteomes" id="UP001566476">
    <property type="component" value="Unassembled WGS sequence"/>
</dbReference>
<evidence type="ECO:0000256" key="2">
    <source>
        <dbReference type="SAM" id="MobiDB-lite"/>
    </source>
</evidence>
<dbReference type="RefSeq" id="WP_370720197.1">
    <property type="nucleotide sequence ID" value="NZ_JBGGTQ010000008.1"/>
</dbReference>